<name>A0A0F6TG49_RCMVE</name>
<dbReference type="EMBL" id="KP967684">
    <property type="protein sequence ID" value="AKE44207.1"/>
    <property type="molecule type" value="Genomic_DNA"/>
</dbReference>
<reference evidence="3 4" key="1">
    <citation type="journal article" date="2015" name="Genome Announc.">
        <title>Complete Genome Sequence of Rat Cytomegalovirus Strain ALL-03 (Malaysian Strain).</title>
        <authorList>
            <person name="Balakrishnan K.N."/>
            <person name="Abdullah A.A."/>
            <person name="Camalxaman S.N."/>
            <person name="Quah Y.W."/>
            <person name="Abba Y."/>
            <person name="Hani H."/>
            <person name="Loh H.S."/>
            <person name="Kamal F.M."/>
            <person name="Zeenathul N.A."/>
            <person name="Aini I."/>
            <person name="Omar A.R."/>
            <person name="Noordin M.M."/>
            <person name="Mohd Azmi M.L."/>
        </authorList>
    </citation>
    <scope>NUCLEOTIDE SEQUENCE [LARGE SCALE GENOMIC DNA]</scope>
    <source>
        <strain evidence="3">ALL-03</strain>
    </source>
</reference>
<feature type="compositionally biased region" description="Basic and acidic residues" evidence="2">
    <location>
        <begin position="115"/>
        <end position="124"/>
    </location>
</feature>
<organism evidence="3 4">
    <name type="scientific">Rat cytomegalovirus ALL-03</name>
    <dbReference type="NCBI Taxonomy" id="1640278"/>
    <lineage>
        <taxon>Viruses</taxon>
        <taxon>Duplodnaviria</taxon>
        <taxon>Heunggongvirae</taxon>
        <taxon>Peploviricota</taxon>
        <taxon>Herviviricetes</taxon>
        <taxon>Herpesvirales</taxon>
        <taxon>Orthoherpesviridae</taxon>
        <taxon>Betaherpesvirinae</taxon>
        <taxon>Muromegalovirus</taxon>
        <taxon>Muromegalovirus muridbeta8</taxon>
        <taxon>Rat cytomegalovirus (isolate England)</taxon>
    </lineage>
</organism>
<sequence length="664" mass="75297">METNRPEHTSSPMRRSASMDIQRCRSRSRSPSRSRYREKTRYTPTPRTMDRDRHSHNNNNKVSRKESETPRDVRCEPLDLKRHRREPYQRYPTPTPSPRTKETSTPPYKTPSKTNVEKKREEKQTQCIESETNARPQQPSETIIIEDHTEAHPLGCYDHTATVKQAVDLGNQQPSIIVGAPSASIAIDGGDFHTPVVVLYGSQATVLETSSTSTRDICDTLTTYTNSIDFSCSETKFQTEPSTRRNVSHYRYRMNLVANAYNNIVPNQLHAKYHKGALHFATTILGNPFKMSDGTASSWATLLSPRLTNIRGAFLILTSLKGNVAVCQPTVTRGGTQTTLVTYATTHVPPNNKMIKLDLLGLLFVPYKTPEYGITVHAVDDIFRANGIKFGIMTPVRRFSHSTIGIFSGLTWTTRTVIGETGQVMITFVAWFECTQENCYTLCRFWKPGPRAVYECMDHEISFGIENLYTVDGGKKLLGTLVVYSDSFTSQALTADSMPSMLVLRYELYGNQYKEPQLFFTTNPIAHLSWPSEETDIPAAVYASYDIIFKDGKHTFYLDLRYSGPNDRCFLVSSYPNEFRFHVSMTLWRPNSPLRFTMISPVSDLHVHRGTPIANIYLIHSTEGDIHQHNDYTALKLIKTGQHSVLSIGDLHLPKENFVMYDDI</sequence>
<dbReference type="InterPro" id="IPR007578">
    <property type="entry name" value="Herpes_U10"/>
</dbReference>
<evidence type="ECO:0000313" key="3">
    <source>
        <dbReference type="EMBL" id="AKE44207.1"/>
    </source>
</evidence>
<feature type="compositionally biased region" description="Polar residues" evidence="2">
    <location>
        <begin position="125"/>
        <end position="140"/>
    </location>
</feature>
<evidence type="ECO:0000256" key="1">
    <source>
        <dbReference type="ARBA" id="ARBA00009338"/>
    </source>
</evidence>
<proteinExistence type="inferred from homology"/>
<dbReference type="Pfam" id="PF04489">
    <property type="entry name" value="DUF570"/>
    <property type="match status" value="1"/>
</dbReference>
<evidence type="ECO:0000256" key="2">
    <source>
        <dbReference type="SAM" id="MobiDB-lite"/>
    </source>
</evidence>
<feature type="region of interest" description="Disordered" evidence="2">
    <location>
        <begin position="1"/>
        <end position="140"/>
    </location>
</feature>
<feature type="compositionally biased region" description="Basic residues" evidence="2">
    <location>
        <begin position="24"/>
        <end position="34"/>
    </location>
</feature>
<evidence type="ECO:0000313" key="4">
    <source>
        <dbReference type="Proteomes" id="UP000105122"/>
    </source>
</evidence>
<accession>A0A0F6TG49</accession>
<comment type="similarity">
    <text evidence="1">Belongs to the herpesviridae U10 family.</text>
</comment>
<feature type="compositionally biased region" description="Basic and acidic residues" evidence="2">
    <location>
        <begin position="63"/>
        <end position="80"/>
    </location>
</feature>
<feature type="compositionally biased region" description="Low complexity" evidence="2">
    <location>
        <begin position="103"/>
        <end position="114"/>
    </location>
</feature>
<dbReference type="Proteomes" id="UP000105122">
    <property type="component" value="Segment"/>
</dbReference>
<gene>
    <name evidence="3" type="primary">a31</name>
</gene>
<protein>
    <submittedName>
        <fullName evidence="3">A31</fullName>
    </submittedName>
</protein>